<gene>
    <name evidence="3" type="ORF">XDN619_LOCUS37139</name>
</gene>
<proteinExistence type="predicted"/>
<keyword evidence="2" id="KW-0812">Transmembrane</keyword>
<feature type="transmembrane region" description="Helical" evidence="2">
    <location>
        <begin position="534"/>
        <end position="552"/>
    </location>
</feature>
<feature type="compositionally biased region" description="Polar residues" evidence="1">
    <location>
        <begin position="639"/>
        <end position="649"/>
    </location>
</feature>
<evidence type="ECO:0000313" key="4">
    <source>
        <dbReference type="Proteomes" id="UP000663887"/>
    </source>
</evidence>
<reference evidence="3" key="1">
    <citation type="submission" date="2021-02" db="EMBL/GenBank/DDBJ databases">
        <authorList>
            <person name="Nowell W R."/>
        </authorList>
    </citation>
    <scope>NUCLEOTIDE SEQUENCE</scope>
</reference>
<evidence type="ECO:0000313" key="3">
    <source>
        <dbReference type="EMBL" id="CAF2271464.1"/>
    </source>
</evidence>
<keyword evidence="2" id="KW-1133">Transmembrane helix</keyword>
<evidence type="ECO:0000256" key="1">
    <source>
        <dbReference type="SAM" id="MobiDB-lite"/>
    </source>
</evidence>
<protein>
    <submittedName>
        <fullName evidence="3">Uncharacterized protein</fullName>
    </submittedName>
</protein>
<comment type="caution">
    <text evidence="3">The sequence shown here is derived from an EMBL/GenBank/DDBJ whole genome shotgun (WGS) entry which is preliminary data.</text>
</comment>
<dbReference type="EMBL" id="CAJNRG010019317">
    <property type="protein sequence ID" value="CAF2271464.1"/>
    <property type="molecule type" value="Genomic_DNA"/>
</dbReference>
<accession>A0A817B3K7</accession>
<organism evidence="3 4">
    <name type="scientific">Rotaria magnacalcarata</name>
    <dbReference type="NCBI Taxonomy" id="392030"/>
    <lineage>
        <taxon>Eukaryota</taxon>
        <taxon>Metazoa</taxon>
        <taxon>Spiralia</taxon>
        <taxon>Gnathifera</taxon>
        <taxon>Rotifera</taxon>
        <taxon>Eurotatoria</taxon>
        <taxon>Bdelloidea</taxon>
        <taxon>Philodinida</taxon>
        <taxon>Philodinidae</taxon>
        <taxon>Rotaria</taxon>
    </lineage>
</organism>
<feature type="region of interest" description="Disordered" evidence="1">
    <location>
        <begin position="639"/>
        <end position="668"/>
    </location>
</feature>
<dbReference type="AlphaFoldDB" id="A0A817B3K7"/>
<sequence>MTSVAKTMHGCLHETEVSGTNPEHISILHDFLSKFYLHEITFVAHLNSVYSIYDTERVERITSQLRLTFDTKHDVNHVRALLDFFSNPTRQPQAWHHINIDQHLLTDVAAHYMNPFTAICPACNQNLNLNDCNRTMVYICHQRGKVLQGIVYSLKCKHKKNNDQSNARPLTIYPNFTEQRDIKRICTKSLNNGSFVYIGGKYAYERALIEQYTADLICNANSWMKTVDSLNRQAFNGEQHQEHIMDRRTLARMMFIYNIVQFDLFIGSPCVDLPRSLDQYDDWVWSFYPRLFASFIYFWSRHKEILGLCTGNKCSEALVVDGHQKCRRRVCKAKEIEIKNDLLEKMIVGCCRTPLRYSKYCELHLHKHPETDNNEQRNSRELVISSHIRSWKTRRSQKEKHFGATGCRTSKARGDSYVRKCARSFGVKAAVTNCCIVTTFGEIFRTETLKEILQLQLLTNSIKVSGVVPKTAVYDDGCHLIEYLHKHIGKDLAEAYAAKALSQIKFSVDRTHSRNHVGSWCRANMNPDKNPRMLLLFLKFIFFVTFAAFSVLENINTQAAEQLFSWLKGYALIISSLGWKRASMFLLIIFHHKNLIATNIKSSSVFNIVNQVPHEPTISLMHTADSISLLEASNIFAPSTSSSTNQSNKIVADNLTKCTPEKKEKDNQ</sequence>
<name>A0A817B3K7_9BILA</name>
<keyword evidence="2" id="KW-0472">Membrane</keyword>
<evidence type="ECO:0000256" key="2">
    <source>
        <dbReference type="SAM" id="Phobius"/>
    </source>
</evidence>
<dbReference type="Proteomes" id="UP000663887">
    <property type="component" value="Unassembled WGS sequence"/>
</dbReference>
<feature type="compositionally biased region" description="Basic and acidic residues" evidence="1">
    <location>
        <begin position="659"/>
        <end position="668"/>
    </location>
</feature>